<keyword evidence="1" id="KW-1133">Transmembrane helix</keyword>
<protein>
    <recommendedName>
        <fullName evidence="2">DUF1559 domain-containing protein</fullName>
    </recommendedName>
</protein>
<keyword evidence="1" id="KW-0472">Membrane</keyword>
<dbReference type="EMBL" id="CP037421">
    <property type="protein sequence ID" value="QDT24862.1"/>
    <property type="molecule type" value="Genomic_DNA"/>
</dbReference>
<organism evidence="3 4">
    <name type="scientific">Gimesia panareensis</name>
    <dbReference type="NCBI Taxonomy" id="2527978"/>
    <lineage>
        <taxon>Bacteria</taxon>
        <taxon>Pseudomonadati</taxon>
        <taxon>Planctomycetota</taxon>
        <taxon>Planctomycetia</taxon>
        <taxon>Planctomycetales</taxon>
        <taxon>Planctomycetaceae</taxon>
        <taxon>Gimesia</taxon>
    </lineage>
</organism>
<feature type="domain" description="DUF1559" evidence="2">
    <location>
        <begin position="160"/>
        <end position="303"/>
    </location>
</feature>
<keyword evidence="4" id="KW-1185">Reference proteome</keyword>
<reference evidence="3 4" key="1">
    <citation type="submission" date="2019-03" db="EMBL/GenBank/DDBJ databases">
        <title>Deep-cultivation of Planctomycetes and their phenomic and genomic characterization uncovers novel biology.</title>
        <authorList>
            <person name="Wiegand S."/>
            <person name="Jogler M."/>
            <person name="Boedeker C."/>
            <person name="Pinto D."/>
            <person name="Vollmers J."/>
            <person name="Rivas-Marin E."/>
            <person name="Kohn T."/>
            <person name="Peeters S.H."/>
            <person name="Heuer A."/>
            <person name="Rast P."/>
            <person name="Oberbeckmann S."/>
            <person name="Bunk B."/>
            <person name="Jeske O."/>
            <person name="Meyerdierks A."/>
            <person name="Storesund J.E."/>
            <person name="Kallscheuer N."/>
            <person name="Luecker S."/>
            <person name="Lage O.M."/>
            <person name="Pohl T."/>
            <person name="Merkel B.J."/>
            <person name="Hornburger P."/>
            <person name="Mueller R.-W."/>
            <person name="Bruemmer F."/>
            <person name="Labrenz M."/>
            <person name="Spormann A.M."/>
            <person name="Op den Camp H."/>
            <person name="Overmann J."/>
            <person name="Amann R."/>
            <person name="Jetten M.S.M."/>
            <person name="Mascher T."/>
            <person name="Medema M.H."/>
            <person name="Devos D.P."/>
            <person name="Kaster A.-K."/>
            <person name="Ovreas L."/>
            <person name="Rohde M."/>
            <person name="Galperin M.Y."/>
            <person name="Jogler C."/>
        </authorList>
    </citation>
    <scope>NUCLEOTIDE SEQUENCE [LARGE SCALE GENOMIC DNA]</scope>
    <source>
        <strain evidence="3 4">Enr10</strain>
    </source>
</reference>
<dbReference type="InterPro" id="IPR027558">
    <property type="entry name" value="Pre_pil_HX9DG_C"/>
</dbReference>
<dbReference type="AlphaFoldDB" id="A0A517PZQ6"/>
<dbReference type="PANTHER" id="PTHR30093">
    <property type="entry name" value="GENERAL SECRETION PATHWAY PROTEIN G"/>
    <property type="match status" value="1"/>
</dbReference>
<feature type="transmembrane region" description="Helical" evidence="1">
    <location>
        <begin position="20"/>
        <end position="38"/>
    </location>
</feature>
<dbReference type="Proteomes" id="UP000315647">
    <property type="component" value="Chromosome"/>
</dbReference>
<feature type="domain" description="DUF1559" evidence="2">
    <location>
        <begin position="315"/>
        <end position="351"/>
    </location>
</feature>
<dbReference type="PANTHER" id="PTHR30093:SF2">
    <property type="entry name" value="TYPE II SECRETION SYSTEM PROTEIN H"/>
    <property type="match status" value="1"/>
</dbReference>
<dbReference type="Pfam" id="PF07596">
    <property type="entry name" value="SBP_bac_10"/>
    <property type="match status" value="2"/>
</dbReference>
<accession>A0A517PZQ6</accession>
<sequence length="369" mass="40439">MTTDPETTSTEQTTPVKSGGIAVYVVVVLTLLVFTFCMGFDLPAVVVYFLCFGWISYLQQLVTNLTVTTGQVVGTVVFLLLFTWALHQSLKKIIAWKRTVAASPASSALDLLWQKRWTCGVLVLGLGLMASGISVIQISDQTWSMLMGKDQIFDPYSGHREAMRRSTSRNNLKQIGLALHNYHDTHDLLPPGGVFDRAGQPRHSWMTQILPYVDQAPLYNQIDFQQPWTAEANRQAFQTELNVFENPGRLGTGRSRDNLHGYMPAEYAANSRVLNVNSGLNLKAIKDGISNTLLAGEVNSQVKAWGDPTNFRDPAKGINSTSNGFGSPFKGGAYFLMGDGAVRFISEDIDPSILKALATPDGGEPVGDF</sequence>
<dbReference type="InterPro" id="IPR011453">
    <property type="entry name" value="DUF1559"/>
</dbReference>
<dbReference type="RefSeq" id="WP_232093187.1">
    <property type="nucleotide sequence ID" value="NZ_CP037421.1"/>
</dbReference>
<gene>
    <name evidence="3" type="ORF">Enr10x_01540</name>
</gene>
<feature type="transmembrane region" description="Helical" evidence="1">
    <location>
        <begin position="68"/>
        <end position="87"/>
    </location>
</feature>
<name>A0A517PZQ6_9PLAN</name>
<keyword evidence="1" id="KW-0812">Transmembrane</keyword>
<evidence type="ECO:0000313" key="3">
    <source>
        <dbReference type="EMBL" id="QDT24862.1"/>
    </source>
</evidence>
<evidence type="ECO:0000256" key="1">
    <source>
        <dbReference type="SAM" id="Phobius"/>
    </source>
</evidence>
<evidence type="ECO:0000313" key="4">
    <source>
        <dbReference type="Proteomes" id="UP000315647"/>
    </source>
</evidence>
<dbReference type="NCBIfam" id="TIGR04294">
    <property type="entry name" value="pre_pil_HX9DG"/>
    <property type="match status" value="1"/>
</dbReference>
<feature type="transmembrane region" description="Helical" evidence="1">
    <location>
        <begin position="117"/>
        <end position="136"/>
    </location>
</feature>
<proteinExistence type="predicted"/>
<evidence type="ECO:0000259" key="2">
    <source>
        <dbReference type="Pfam" id="PF07596"/>
    </source>
</evidence>